<evidence type="ECO:0000313" key="4">
    <source>
        <dbReference type="EMBL" id="KAK2726340.1"/>
    </source>
</evidence>
<feature type="compositionally biased region" description="Polar residues" evidence="2">
    <location>
        <begin position="139"/>
        <end position="148"/>
    </location>
</feature>
<feature type="region of interest" description="Disordered" evidence="2">
    <location>
        <begin position="487"/>
        <end position="507"/>
    </location>
</feature>
<dbReference type="PROSITE" id="PS50200">
    <property type="entry name" value="RA"/>
    <property type="match status" value="1"/>
</dbReference>
<dbReference type="PANTHER" id="PTHR15286:SF6">
    <property type="entry name" value="GH01133P"/>
    <property type="match status" value="1"/>
</dbReference>
<dbReference type="EMBL" id="JAVRJZ010000002">
    <property type="protein sequence ID" value="KAK2726340.1"/>
    <property type="molecule type" value="Genomic_DNA"/>
</dbReference>
<dbReference type="InterPro" id="IPR029071">
    <property type="entry name" value="Ubiquitin-like_domsf"/>
</dbReference>
<accession>A0AA88I8T4</accession>
<evidence type="ECO:0000256" key="2">
    <source>
        <dbReference type="SAM" id="MobiDB-lite"/>
    </source>
</evidence>
<dbReference type="Gene3D" id="3.10.20.90">
    <property type="entry name" value="Phosphatidylinositol 3-kinase Catalytic Subunit, Chain A, domain 1"/>
    <property type="match status" value="1"/>
</dbReference>
<name>A0AA88I8T4_ARTSF</name>
<feature type="compositionally biased region" description="Polar residues" evidence="2">
    <location>
        <begin position="80"/>
        <end position="94"/>
    </location>
</feature>
<dbReference type="CDD" id="cd16134">
    <property type="entry name" value="RA_RASSF8"/>
    <property type="match status" value="1"/>
</dbReference>
<dbReference type="PANTHER" id="PTHR15286">
    <property type="entry name" value="RAS-ASSOCIATING DOMAIN CONTAINING PROTEIN"/>
    <property type="match status" value="1"/>
</dbReference>
<protein>
    <recommendedName>
        <fullName evidence="3">Ras-associating domain-containing protein</fullName>
    </recommendedName>
</protein>
<proteinExistence type="predicted"/>
<dbReference type="InterPro" id="IPR033593">
    <property type="entry name" value="N-RASSF"/>
</dbReference>
<evidence type="ECO:0000256" key="1">
    <source>
        <dbReference type="SAM" id="Coils"/>
    </source>
</evidence>
<feature type="coiled-coil region" evidence="1">
    <location>
        <begin position="286"/>
        <end position="376"/>
    </location>
</feature>
<sequence>MELKVWVDGIQRVVCGVTEKTTCQDVVYALAHAIGQTGRFTLIERWRHNERLLAPQDHPLKVLMKWGEYAGDVQFILQRTPSDPVGSTRTTPRKSPQPLKDLKKALTFSGGHAFVNGVIGINNTVVTNGVGLDSENHCENMTNSNSSVARKVTLPSSVSPSSGSGSSSDGPGHLRSALPPPYRAPPPPSFVQRVPIPPPYRPPPPAPSLRYNVPRAIVKAEAKPVTFEIKQANVRDSKDRTLVQDVPARDSPNERQTPQISTATVIDLSRKKVELSRRSVEQRKNLSYLNERIQTYEDEVSKIDKNSQEFEEVHHEVVSERLRLQNTLDSLLSEENRINGTAENIEDEVKVLQGDRERAEEELSQIREELSRIECQITVNTEKIRLLSEQFTTEEDRIHDEAEELRRTLSNIWRDTSTYDQSIRAISEELEQVESTLFSRRMEEEHLVNLLREANLESLTLSTATEEHSRSLWDGAPRGGSVRRILGSPRQLENAAPTPRNPQGVWV</sequence>
<dbReference type="GO" id="GO:0007165">
    <property type="term" value="P:signal transduction"/>
    <property type="evidence" value="ECO:0007669"/>
    <property type="project" value="InterPro"/>
</dbReference>
<keyword evidence="1" id="KW-0175">Coiled coil</keyword>
<reference evidence="4" key="1">
    <citation type="submission" date="2023-07" db="EMBL/GenBank/DDBJ databases">
        <title>Chromosome-level genome assembly of Artemia franciscana.</title>
        <authorList>
            <person name="Jo E."/>
        </authorList>
    </citation>
    <scope>NUCLEOTIDE SEQUENCE</scope>
    <source>
        <tissue evidence="4">Whole body</tissue>
    </source>
</reference>
<feature type="region of interest" description="Disordered" evidence="2">
    <location>
        <begin position="137"/>
        <end position="202"/>
    </location>
</feature>
<dbReference type="Proteomes" id="UP001187531">
    <property type="component" value="Unassembled WGS sequence"/>
</dbReference>
<evidence type="ECO:0000313" key="5">
    <source>
        <dbReference type="Proteomes" id="UP001187531"/>
    </source>
</evidence>
<evidence type="ECO:0000259" key="3">
    <source>
        <dbReference type="PROSITE" id="PS50200"/>
    </source>
</evidence>
<dbReference type="InterPro" id="IPR048944">
    <property type="entry name" value="RASSF8_RA"/>
</dbReference>
<dbReference type="AlphaFoldDB" id="A0AA88I8T4"/>
<dbReference type="SMART" id="SM00314">
    <property type="entry name" value="RA"/>
    <property type="match status" value="1"/>
</dbReference>
<keyword evidence="5" id="KW-1185">Reference proteome</keyword>
<feature type="compositionally biased region" description="Pro residues" evidence="2">
    <location>
        <begin position="178"/>
        <end position="202"/>
    </location>
</feature>
<dbReference type="SUPFAM" id="SSF54236">
    <property type="entry name" value="Ubiquitin-like"/>
    <property type="match status" value="1"/>
</dbReference>
<feature type="compositionally biased region" description="Low complexity" evidence="2">
    <location>
        <begin position="155"/>
        <end position="177"/>
    </location>
</feature>
<dbReference type="InterPro" id="IPR000159">
    <property type="entry name" value="RA_dom"/>
</dbReference>
<comment type="caution">
    <text evidence="4">The sequence shown here is derived from an EMBL/GenBank/DDBJ whole genome shotgun (WGS) entry which is preliminary data.</text>
</comment>
<feature type="domain" description="Ras-associating" evidence="3">
    <location>
        <begin position="1"/>
        <end position="82"/>
    </location>
</feature>
<dbReference type="Pfam" id="PF21712">
    <property type="entry name" value="RASSF8-10_RA"/>
    <property type="match status" value="1"/>
</dbReference>
<feature type="region of interest" description="Disordered" evidence="2">
    <location>
        <begin position="80"/>
        <end position="100"/>
    </location>
</feature>
<dbReference type="InterPro" id="IPR048945">
    <property type="entry name" value="RASSF8/10_RA"/>
</dbReference>
<gene>
    <name evidence="4" type="ORF">QYM36_000698</name>
</gene>
<organism evidence="4 5">
    <name type="scientific">Artemia franciscana</name>
    <name type="common">Brine shrimp</name>
    <name type="synonym">Artemia sanfranciscana</name>
    <dbReference type="NCBI Taxonomy" id="6661"/>
    <lineage>
        <taxon>Eukaryota</taxon>
        <taxon>Metazoa</taxon>
        <taxon>Ecdysozoa</taxon>
        <taxon>Arthropoda</taxon>
        <taxon>Crustacea</taxon>
        <taxon>Branchiopoda</taxon>
        <taxon>Anostraca</taxon>
        <taxon>Artemiidae</taxon>
        <taxon>Artemia</taxon>
    </lineage>
</organism>